<dbReference type="InterPro" id="IPR017518">
    <property type="entry name" value="CHP03084"/>
</dbReference>
<evidence type="ECO:0000313" key="4">
    <source>
        <dbReference type="Proteomes" id="UP001364211"/>
    </source>
</evidence>
<dbReference type="NCBIfam" id="TIGR03083">
    <property type="entry name" value="maleylpyruvate isomerase family mycothiol-dependent enzyme"/>
    <property type="match status" value="1"/>
</dbReference>
<proteinExistence type="predicted"/>
<accession>A0ABU8T417</accession>
<comment type="caution">
    <text evidence="3">The sequence shown here is derived from an EMBL/GenBank/DDBJ whole genome shotgun (WGS) entry which is preliminary data.</text>
</comment>
<feature type="domain" description="tRNA wybutosine-synthesis" evidence="1">
    <location>
        <begin position="184"/>
        <end position="233"/>
    </location>
</feature>
<reference evidence="3 4" key="1">
    <citation type="submission" date="2024-03" db="EMBL/GenBank/DDBJ databases">
        <title>Draft genome sequence of Pseudonocardia sp. DW16-2.</title>
        <authorList>
            <person name="Duangmal K."/>
        </authorList>
    </citation>
    <scope>NUCLEOTIDE SEQUENCE [LARGE SCALE GENOMIC DNA]</scope>
    <source>
        <strain evidence="3 4">DW16-2</strain>
    </source>
</reference>
<evidence type="ECO:0000313" key="3">
    <source>
        <dbReference type="EMBL" id="MEJ8278697.1"/>
    </source>
</evidence>
<name>A0ABU8T417_9PSEU</name>
<organism evidence="3 4">
    <name type="scientific">Pseudonocardia spirodelae</name>
    <dbReference type="NCBI Taxonomy" id="3133431"/>
    <lineage>
        <taxon>Bacteria</taxon>
        <taxon>Bacillati</taxon>
        <taxon>Actinomycetota</taxon>
        <taxon>Actinomycetes</taxon>
        <taxon>Pseudonocardiales</taxon>
        <taxon>Pseudonocardiaceae</taxon>
        <taxon>Pseudonocardia</taxon>
    </lineage>
</organism>
<dbReference type="SUPFAM" id="SSF109854">
    <property type="entry name" value="DinB/YfiT-like putative metalloenzymes"/>
    <property type="match status" value="1"/>
</dbReference>
<protein>
    <submittedName>
        <fullName evidence="3">TIGR03084 family metal-binding protein</fullName>
    </submittedName>
</protein>
<feature type="domain" description="Mycothiol-dependent maleylpyruvate isomerase metal-binding" evidence="2">
    <location>
        <begin position="12"/>
        <end position="148"/>
    </location>
</feature>
<sequence>MPVSMQALADDLAAESADLRVLLAPLPDEDWRRDTPAVGWTIGDQVSHLAHFDDVAVRSATDPDAFRADLARIAAAGGVDPDTIAAGYRDLSGAALLTWFDDARGRLVEVFRGLDPSLRVPWFGPPMSAASSLTARIMETWAHGQDVADTLGVTREPTARLRHVAHIGVGARAFSFAAHGRPVPPEPVRVELAAPGGDTWTWGPPDAADRVTGPALDFCLAVTQRRHRDDVDLAVTGPAATAWVGIAQAFAGAPGTGRARGAHR</sequence>
<evidence type="ECO:0000259" key="2">
    <source>
        <dbReference type="Pfam" id="PF11716"/>
    </source>
</evidence>
<dbReference type="NCBIfam" id="TIGR03084">
    <property type="entry name" value="TIGR03084 family metal-binding protein"/>
    <property type="match status" value="1"/>
</dbReference>
<dbReference type="EMBL" id="JBBJUP010000004">
    <property type="protein sequence ID" value="MEJ8278697.1"/>
    <property type="molecule type" value="Genomic_DNA"/>
</dbReference>
<dbReference type="InterPro" id="IPR017517">
    <property type="entry name" value="Maleyloyr_isom"/>
</dbReference>
<dbReference type="Pfam" id="PF11716">
    <property type="entry name" value="MDMPI_N"/>
    <property type="match status" value="1"/>
</dbReference>
<evidence type="ECO:0000259" key="1">
    <source>
        <dbReference type="Pfam" id="PF08608"/>
    </source>
</evidence>
<keyword evidence="4" id="KW-1185">Reference proteome</keyword>
<gene>
    <name evidence="3" type="ORF">WJX68_07120</name>
</gene>
<dbReference type="Gene3D" id="1.20.120.450">
    <property type="entry name" value="dinb family like domain"/>
    <property type="match status" value="1"/>
</dbReference>
<dbReference type="Proteomes" id="UP001364211">
    <property type="component" value="Unassembled WGS sequence"/>
</dbReference>
<dbReference type="InterPro" id="IPR013917">
    <property type="entry name" value="tRNA_wybutosine-synth"/>
</dbReference>
<dbReference type="InterPro" id="IPR024344">
    <property type="entry name" value="MDMPI_metal-binding"/>
</dbReference>
<dbReference type="RefSeq" id="WP_340287223.1">
    <property type="nucleotide sequence ID" value="NZ_JBBJUP010000004.1"/>
</dbReference>
<dbReference type="InterPro" id="IPR034660">
    <property type="entry name" value="DinB/YfiT-like"/>
</dbReference>
<dbReference type="Pfam" id="PF08608">
    <property type="entry name" value="Wyosine_form"/>
    <property type="match status" value="1"/>
</dbReference>